<feature type="transmembrane region" description="Helical" evidence="1">
    <location>
        <begin position="12"/>
        <end position="42"/>
    </location>
</feature>
<evidence type="ECO:0000256" key="1">
    <source>
        <dbReference type="SAM" id="Phobius"/>
    </source>
</evidence>
<proteinExistence type="predicted"/>
<keyword evidence="1" id="KW-1133">Transmembrane helix</keyword>
<organism evidence="2 3">
    <name type="scientific">Pantoea stewartii subsp. stewartii DC283</name>
    <dbReference type="NCBI Taxonomy" id="660596"/>
    <lineage>
        <taxon>Bacteria</taxon>
        <taxon>Pseudomonadati</taxon>
        <taxon>Pseudomonadota</taxon>
        <taxon>Gammaproteobacteria</taxon>
        <taxon>Enterobacterales</taxon>
        <taxon>Erwiniaceae</taxon>
        <taxon>Pantoea</taxon>
    </lineage>
</organism>
<name>H3R929_PANSE</name>
<keyword evidence="1" id="KW-0472">Membrane</keyword>
<comment type="caution">
    <text evidence="2">The sequence shown here is derived from an EMBL/GenBank/DDBJ whole genome shotgun (WGS) entry which is preliminary data.</text>
</comment>
<keyword evidence="1" id="KW-0812">Transmembrane</keyword>
<reference evidence="2 3" key="1">
    <citation type="journal article" date="2012" name="Mol. Microbiol.">
        <title>The genetic and structural basis of two distinct terminal side branch residues in stewartan and amylovoran exopolysaccharides and their potential role in host adaptation.</title>
        <authorList>
            <person name="Wang X."/>
            <person name="Yang F."/>
            <person name="von Bodman S.B."/>
        </authorList>
    </citation>
    <scope>NUCLEOTIDE SEQUENCE [LARGE SCALE GENOMIC DNA]</scope>
    <source>
        <strain evidence="2 3">DC283</strain>
    </source>
</reference>
<protein>
    <submittedName>
        <fullName evidence="2">Uncharacterized protein</fullName>
    </submittedName>
</protein>
<dbReference type="AlphaFoldDB" id="H3R929"/>
<dbReference type="Proteomes" id="UP000005050">
    <property type="component" value="Unassembled WGS sequence"/>
</dbReference>
<dbReference type="eggNOG" id="ENOG5031Z7H">
    <property type="taxonomic scope" value="Bacteria"/>
</dbReference>
<evidence type="ECO:0000313" key="3">
    <source>
        <dbReference type="Proteomes" id="UP000005050"/>
    </source>
</evidence>
<accession>H3R929</accession>
<dbReference type="EMBL" id="AHIE01000002">
    <property type="protein sequence ID" value="EHU01692.1"/>
    <property type="molecule type" value="Genomic_DNA"/>
</dbReference>
<sequence>MVNNAASDAERAGAAIGAGLGVMAIGGIWVIGDIILGILVLFTRPKG</sequence>
<dbReference type="PATRIC" id="fig|660596.6.peg.367"/>
<evidence type="ECO:0000313" key="2">
    <source>
        <dbReference type="EMBL" id="EHU01692.1"/>
    </source>
</evidence>
<gene>
    <name evidence="2" type="ORF">CKS_0132</name>
</gene>